<keyword evidence="8" id="KW-0862">Zinc</keyword>
<gene>
    <name evidence="16" type="primary">FA2H</name>
    <name evidence="16" type="ORF">T12_15968</name>
</gene>
<keyword evidence="6" id="KW-0256">Endoplasmic reticulum</keyword>
<dbReference type="OrthoDB" id="2204368at2759"/>
<evidence type="ECO:0000256" key="6">
    <source>
        <dbReference type="ARBA" id="ARBA00022824"/>
    </source>
</evidence>
<keyword evidence="3" id="KW-0444">Lipid biosynthesis</keyword>
<dbReference type="AlphaFoldDB" id="A0A0V0ZNT6"/>
<organism evidence="16 17">
    <name type="scientific">Trichinella patagoniensis</name>
    <dbReference type="NCBI Taxonomy" id="990121"/>
    <lineage>
        <taxon>Eukaryota</taxon>
        <taxon>Metazoa</taxon>
        <taxon>Ecdysozoa</taxon>
        <taxon>Nematoda</taxon>
        <taxon>Enoplea</taxon>
        <taxon>Dorylaimia</taxon>
        <taxon>Trichinellida</taxon>
        <taxon>Trichinellidae</taxon>
        <taxon>Trichinella</taxon>
    </lineage>
</organism>
<dbReference type="EMBL" id="JYDQ01000128">
    <property type="protein sequence ID" value="KRY13932.1"/>
    <property type="molecule type" value="Genomic_DNA"/>
</dbReference>
<evidence type="ECO:0000256" key="10">
    <source>
        <dbReference type="ARBA" id="ARBA00023002"/>
    </source>
</evidence>
<dbReference type="GO" id="GO:0005506">
    <property type="term" value="F:iron ion binding"/>
    <property type="evidence" value="ECO:0007669"/>
    <property type="project" value="InterPro"/>
</dbReference>
<dbReference type="InterPro" id="IPR006694">
    <property type="entry name" value="Fatty_acid_hydroxylase"/>
</dbReference>
<evidence type="ECO:0000256" key="13">
    <source>
        <dbReference type="ARBA" id="ARBA00023160"/>
    </source>
</evidence>
<proteinExistence type="predicted"/>
<comment type="caution">
    <text evidence="16">The sequence shown here is derived from an EMBL/GenBank/DDBJ whole genome shotgun (WGS) entry which is preliminary data.</text>
</comment>
<evidence type="ECO:0000256" key="8">
    <source>
        <dbReference type="ARBA" id="ARBA00022833"/>
    </source>
</evidence>
<feature type="transmembrane region" description="Helical" evidence="14">
    <location>
        <begin position="214"/>
        <end position="232"/>
    </location>
</feature>
<evidence type="ECO:0000256" key="2">
    <source>
        <dbReference type="ARBA" id="ARBA00004477"/>
    </source>
</evidence>
<evidence type="ECO:0000256" key="5">
    <source>
        <dbReference type="ARBA" id="ARBA00022723"/>
    </source>
</evidence>
<reference evidence="16 17" key="1">
    <citation type="submission" date="2015-01" db="EMBL/GenBank/DDBJ databases">
        <title>Evolution of Trichinella species and genotypes.</title>
        <authorList>
            <person name="Korhonen P.K."/>
            <person name="Edoardo P."/>
            <person name="Giuseppe L.R."/>
            <person name="Gasser R.B."/>
        </authorList>
    </citation>
    <scope>NUCLEOTIDE SEQUENCE [LARGE SCALE GENOMIC DNA]</scope>
    <source>
        <strain evidence="16">ISS2496</strain>
    </source>
</reference>
<evidence type="ECO:0000256" key="1">
    <source>
        <dbReference type="ARBA" id="ARBA00001947"/>
    </source>
</evidence>
<name>A0A0V0ZNT6_9BILA</name>
<evidence type="ECO:0000256" key="12">
    <source>
        <dbReference type="ARBA" id="ARBA00023136"/>
    </source>
</evidence>
<comment type="subcellular location">
    <subcellularLocation>
        <location evidence="2">Endoplasmic reticulum membrane</location>
        <topology evidence="2">Multi-pass membrane protein</topology>
    </subcellularLocation>
</comment>
<keyword evidence="11" id="KW-0443">Lipid metabolism</keyword>
<keyword evidence="10" id="KW-0560">Oxidoreductase</keyword>
<evidence type="ECO:0000313" key="17">
    <source>
        <dbReference type="Proteomes" id="UP000054783"/>
    </source>
</evidence>
<dbReference type="PANTHER" id="PTHR12863">
    <property type="entry name" value="FATTY ACID HYDROXYLASE"/>
    <property type="match status" value="1"/>
</dbReference>
<evidence type="ECO:0000256" key="4">
    <source>
        <dbReference type="ARBA" id="ARBA00022692"/>
    </source>
</evidence>
<dbReference type="GO" id="GO:0005789">
    <property type="term" value="C:endoplasmic reticulum membrane"/>
    <property type="evidence" value="ECO:0007669"/>
    <property type="project" value="UniProtKB-SubCell"/>
</dbReference>
<dbReference type="STRING" id="990121.A0A0V0ZNT6"/>
<keyword evidence="17" id="KW-1185">Reference proteome</keyword>
<evidence type="ECO:0000256" key="3">
    <source>
        <dbReference type="ARBA" id="ARBA00022516"/>
    </source>
</evidence>
<feature type="transmembrane region" description="Helical" evidence="14">
    <location>
        <begin position="123"/>
        <end position="139"/>
    </location>
</feature>
<dbReference type="Pfam" id="PF04116">
    <property type="entry name" value="FA_hydroxylase"/>
    <property type="match status" value="1"/>
</dbReference>
<accession>A0A0V0ZNT6</accession>
<evidence type="ECO:0000256" key="7">
    <source>
        <dbReference type="ARBA" id="ARBA00022832"/>
    </source>
</evidence>
<keyword evidence="4 14" id="KW-0812">Transmembrane</keyword>
<dbReference type="Proteomes" id="UP000054783">
    <property type="component" value="Unassembled WGS sequence"/>
</dbReference>
<dbReference type="InterPro" id="IPR036400">
    <property type="entry name" value="Cyt_B5-like_heme/steroid_sf"/>
</dbReference>
<dbReference type="GO" id="GO:0006633">
    <property type="term" value="P:fatty acid biosynthetic process"/>
    <property type="evidence" value="ECO:0007669"/>
    <property type="project" value="UniProtKB-KW"/>
</dbReference>
<evidence type="ECO:0000256" key="14">
    <source>
        <dbReference type="SAM" id="Phobius"/>
    </source>
</evidence>
<sequence length="310" mass="35888">MDCDSVVVDYAGERFDLANFACKHPGGSSLIKACNGRQIDSFMNGTEALFGKKHRHSIHAYRLLKHYCLETQKRNFGVDVTKPLIGQVGLLREKYWNWAHQPICENLRIFHSEMAEMITKTKWYTVPAVWMPLVIYLAFKGCQQFLLSGISSLSTTVLFLIMFFTGFTLWTFMEYIIHRFGFHWKPSANSERMITLHFLMHGLHHKTPMDKNRLVFPPLIALPVVGFVFLMYKSLLPWPICLTVSSGNLFGYICYDLIHYYLHHGEPSANSYLHQLKVYHYNHHFSNTDKAFGISSAVWDVIFQTVGSFQ</sequence>
<keyword evidence="5" id="KW-0479">Metal-binding</keyword>
<feature type="transmembrane region" description="Helical" evidence="14">
    <location>
        <begin position="145"/>
        <end position="170"/>
    </location>
</feature>
<evidence type="ECO:0000256" key="11">
    <source>
        <dbReference type="ARBA" id="ARBA00023098"/>
    </source>
</evidence>
<keyword evidence="7" id="KW-0276">Fatty acid metabolism</keyword>
<dbReference type="GO" id="GO:0080132">
    <property type="term" value="F:fatty acid 2-hydroxylase activity"/>
    <property type="evidence" value="ECO:0007669"/>
    <property type="project" value="InterPro"/>
</dbReference>
<evidence type="ECO:0000256" key="9">
    <source>
        <dbReference type="ARBA" id="ARBA00022989"/>
    </source>
</evidence>
<keyword evidence="12 14" id="KW-0472">Membrane</keyword>
<feature type="domain" description="Fatty acid hydroxylase" evidence="15">
    <location>
        <begin position="164"/>
        <end position="305"/>
    </location>
</feature>
<comment type="cofactor">
    <cofactor evidence="1">
        <name>Zn(2+)</name>
        <dbReference type="ChEBI" id="CHEBI:29105"/>
    </cofactor>
</comment>
<keyword evidence="13" id="KW-0275">Fatty acid biosynthesis</keyword>
<evidence type="ECO:0000259" key="15">
    <source>
        <dbReference type="Pfam" id="PF04116"/>
    </source>
</evidence>
<protein>
    <submittedName>
        <fullName evidence="16">Fatty acid 2-hydroxylase</fullName>
    </submittedName>
</protein>
<keyword evidence="9 14" id="KW-1133">Transmembrane helix</keyword>
<dbReference type="Gene3D" id="3.10.120.10">
    <property type="entry name" value="Cytochrome b5-like heme/steroid binding domain"/>
    <property type="match status" value="1"/>
</dbReference>
<evidence type="ECO:0000313" key="16">
    <source>
        <dbReference type="EMBL" id="KRY13932.1"/>
    </source>
</evidence>
<dbReference type="InterPro" id="IPR014430">
    <property type="entry name" value="Scs7"/>
</dbReference>
<dbReference type="PANTHER" id="PTHR12863:SF1">
    <property type="entry name" value="FATTY ACID 2-HYDROXYLASE"/>
    <property type="match status" value="1"/>
</dbReference>
<dbReference type="SUPFAM" id="SSF55856">
    <property type="entry name" value="Cytochrome b5-like heme/steroid binding domain"/>
    <property type="match status" value="1"/>
</dbReference>